<dbReference type="EMBL" id="JSWE01000124">
    <property type="protein sequence ID" value="KIE05004.1"/>
    <property type="molecule type" value="Genomic_DNA"/>
</dbReference>
<feature type="active site" description="Charge relay system" evidence="6">
    <location>
        <position position="307"/>
    </location>
</feature>
<dbReference type="InterPro" id="IPR029062">
    <property type="entry name" value="Class_I_gatase-like"/>
</dbReference>
<dbReference type="InterPro" id="IPR040449">
    <property type="entry name" value="Peptidase_S66_N"/>
</dbReference>
<evidence type="ECO:0000256" key="4">
    <source>
        <dbReference type="ARBA" id="ARBA00022801"/>
    </source>
</evidence>
<evidence type="ECO:0000313" key="10">
    <source>
        <dbReference type="Proteomes" id="UP000031258"/>
    </source>
</evidence>
<evidence type="ECO:0000256" key="6">
    <source>
        <dbReference type="PIRSR" id="PIRSR028757-1"/>
    </source>
</evidence>
<evidence type="ECO:0000259" key="8">
    <source>
        <dbReference type="Pfam" id="PF17676"/>
    </source>
</evidence>
<keyword evidence="2 9" id="KW-0121">Carboxypeptidase</keyword>
<dbReference type="CDD" id="cd07025">
    <property type="entry name" value="Peptidase_S66"/>
    <property type="match status" value="1"/>
</dbReference>
<name>A0A0C1QHM3_9RICK</name>
<dbReference type="InterPro" id="IPR027478">
    <property type="entry name" value="LdcA_N"/>
</dbReference>
<dbReference type="EC" id="3.4.16.-" evidence="9"/>
<dbReference type="SUPFAM" id="SSF141986">
    <property type="entry name" value="LD-carboxypeptidase A C-terminal domain-like"/>
    <property type="match status" value="1"/>
</dbReference>
<accession>A0A0C1QHM3</accession>
<dbReference type="Gene3D" id="3.50.30.60">
    <property type="entry name" value="LD-carboxypeptidase A C-terminal domain-like"/>
    <property type="match status" value="1"/>
</dbReference>
<keyword evidence="4 9" id="KW-0378">Hydrolase</keyword>
<keyword evidence="10" id="KW-1185">Reference proteome</keyword>
<evidence type="ECO:0000259" key="7">
    <source>
        <dbReference type="Pfam" id="PF02016"/>
    </source>
</evidence>
<feature type="domain" description="LD-carboxypeptidase C-terminal" evidence="8">
    <location>
        <begin position="210"/>
        <end position="322"/>
    </location>
</feature>
<feature type="domain" description="LD-carboxypeptidase N-terminal" evidence="7">
    <location>
        <begin position="47"/>
        <end position="164"/>
    </location>
</feature>
<dbReference type="GO" id="GO:0004180">
    <property type="term" value="F:carboxypeptidase activity"/>
    <property type="evidence" value="ECO:0007669"/>
    <property type="project" value="UniProtKB-KW"/>
</dbReference>
<reference evidence="9 10" key="1">
    <citation type="submission" date="2014-11" db="EMBL/GenBank/DDBJ databases">
        <title>A Rickettsiales Symbiont of Amoebae With Ancient Features.</title>
        <authorList>
            <person name="Schulz F."/>
            <person name="Martijn J."/>
            <person name="Wascher F."/>
            <person name="Kostanjsek R."/>
            <person name="Ettema T.J."/>
            <person name="Horn M."/>
        </authorList>
    </citation>
    <scope>NUCLEOTIDE SEQUENCE [LARGE SCALE GENOMIC DNA]</scope>
    <source>
        <strain evidence="9 10">UWC36</strain>
    </source>
</reference>
<feature type="active site" description="Charge relay system" evidence="6">
    <location>
        <position position="241"/>
    </location>
</feature>
<sequence>MFGACGCVNMKSIFFISFFIVGSFSVNSFASHVDEDRSSSLRKLNNINIIAPASGKVNKATIQSMLKKFGSLGFEIDMPKDLLKETLFCSNTDEYRANHLIKSLKDEQQKIIWALRGGYGSMRIISKLYDLEKPSKEKIFIGYSDITVLHLFLSQKWGWYTIHGSVAKEITEKLDPKNLEILLGLIKTEGYEVKIPIDFQLNKIKFSNLKGKLSGGNLAIIQNSIGTKWELESKDKIIFLEDINEEGYKVDRMLEHLKQSGVLKGAKAIIFGDFLEKEGANSTVNDALIRFANSVDIPVFKTKYFGHGYHNYPLVYNASANILTKDGGLLLTYDMKKS</sequence>
<gene>
    <name evidence="9" type="ORF">NF27_EY01000</name>
</gene>
<keyword evidence="3" id="KW-0645">Protease</keyword>
<comment type="caution">
    <text evidence="9">The sequence shown here is derived from an EMBL/GenBank/DDBJ whole genome shotgun (WGS) entry which is preliminary data.</text>
</comment>
<proteinExistence type="inferred from homology"/>
<evidence type="ECO:0000256" key="3">
    <source>
        <dbReference type="ARBA" id="ARBA00022670"/>
    </source>
</evidence>
<dbReference type="InterPro" id="IPR040921">
    <property type="entry name" value="Peptidase_S66C"/>
</dbReference>
<evidence type="ECO:0000313" key="9">
    <source>
        <dbReference type="EMBL" id="KIE05004.1"/>
    </source>
</evidence>
<dbReference type="GO" id="GO:0008236">
    <property type="term" value="F:serine-type peptidase activity"/>
    <property type="evidence" value="ECO:0007669"/>
    <property type="project" value="UniProtKB-KW"/>
</dbReference>
<dbReference type="InterPro" id="IPR003507">
    <property type="entry name" value="S66_fam"/>
</dbReference>
<evidence type="ECO:0000256" key="1">
    <source>
        <dbReference type="ARBA" id="ARBA00010233"/>
    </source>
</evidence>
<feature type="active site" description="Nucleophile" evidence="6">
    <location>
        <position position="144"/>
    </location>
</feature>
<keyword evidence="5" id="KW-0720">Serine protease</keyword>
<dbReference type="Pfam" id="PF02016">
    <property type="entry name" value="Peptidase_S66"/>
    <property type="match status" value="1"/>
</dbReference>
<dbReference type="STRING" id="86105.NF27_EY01000"/>
<dbReference type="PATRIC" id="fig|86105.3.peg.1167"/>
<evidence type="ECO:0000256" key="2">
    <source>
        <dbReference type="ARBA" id="ARBA00022645"/>
    </source>
</evidence>
<dbReference type="Proteomes" id="UP000031258">
    <property type="component" value="Unassembled WGS sequence"/>
</dbReference>
<dbReference type="Gene3D" id="3.40.50.10740">
    <property type="entry name" value="Class I glutamine amidotransferase-like"/>
    <property type="match status" value="1"/>
</dbReference>
<evidence type="ECO:0000256" key="5">
    <source>
        <dbReference type="ARBA" id="ARBA00022825"/>
    </source>
</evidence>
<dbReference type="InterPro" id="IPR027461">
    <property type="entry name" value="Carboxypeptidase_A_C_sf"/>
</dbReference>
<dbReference type="SUPFAM" id="SSF52317">
    <property type="entry name" value="Class I glutamine amidotransferase-like"/>
    <property type="match status" value="1"/>
</dbReference>
<dbReference type="GO" id="GO:0006508">
    <property type="term" value="P:proteolysis"/>
    <property type="evidence" value="ECO:0007669"/>
    <property type="project" value="UniProtKB-KW"/>
</dbReference>
<dbReference type="Pfam" id="PF17676">
    <property type="entry name" value="Peptidase_S66C"/>
    <property type="match status" value="1"/>
</dbReference>
<dbReference type="PANTHER" id="PTHR30237:SF2">
    <property type="entry name" value="MUREIN TETRAPEPTIDE CARBOXYPEPTIDASE"/>
    <property type="match status" value="1"/>
</dbReference>
<dbReference type="PANTHER" id="PTHR30237">
    <property type="entry name" value="MURAMOYLTETRAPEPTIDE CARBOXYPEPTIDASE"/>
    <property type="match status" value="1"/>
</dbReference>
<protein>
    <submittedName>
        <fullName evidence="9">Putative carboxypeptidase</fullName>
        <ecNumber evidence="9">3.4.16.-</ecNumber>
    </submittedName>
</protein>
<organism evidence="9 10">
    <name type="scientific">Candidatus Jidaibacter acanthamoebae</name>
    <dbReference type="NCBI Taxonomy" id="86105"/>
    <lineage>
        <taxon>Bacteria</taxon>
        <taxon>Pseudomonadati</taxon>
        <taxon>Pseudomonadota</taxon>
        <taxon>Alphaproteobacteria</taxon>
        <taxon>Rickettsiales</taxon>
        <taxon>Candidatus Midichloriaceae</taxon>
        <taxon>Candidatus Jidaibacter</taxon>
    </lineage>
</organism>
<comment type="similarity">
    <text evidence="1">Belongs to the peptidase S66 family.</text>
</comment>
<dbReference type="AlphaFoldDB" id="A0A0C1QHM3"/>
<dbReference type="PIRSF" id="PIRSF028757">
    <property type="entry name" value="LD-carboxypeptidase"/>
    <property type="match status" value="1"/>
</dbReference>